<evidence type="ECO:0000313" key="2">
    <source>
        <dbReference type="Proteomes" id="UP001497680"/>
    </source>
</evidence>
<proteinExistence type="predicted"/>
<gene>
    <name evidence="1" type="ORF">F4821DRAFT_273606</name>
</gene>
<comment type="caution">
    <text evidence="1">The sequence shown here is derived from an EMBL/GenBank/DDBJ whole genome shotgun (WGS) entry which is preliminary data.</text>
</comment>
<sequence>MRWPPIYWHDVEITSPAFFATENSYDEIRRVVNALNEKWWLYAPKAAGLHVHYGRGSDWIPFEHIRKMSALLYAADPIIAQMHPEHRRRCDFSQSNRLYSALAYGVSPVLAERKYRGEYDGQVGQEAEPIYPDNLDSRLPEGRPTRTRAPTFPTVFKRGSLKSYEFDQGTFDGTGRFGLRNIQAEDLVPNPDRSKPLKIPVGLLQILACDKAPQVAILQQNFRNNRSAYSFDAYGRLYRTARPAKRTVEFRQAPGTVDPDEIIAQCKICVGLGDFAGSTDTTELFKLIQDLISADGNPSWYDVFDLLFELDLVEEARIIQRRVARDNDIEIIDEIIAASSSGLKLGI</sequence>
<name>A0ACC0CKD0_9PEZI</name>
<evidence type="ECO:0000313" key="1">
    <source>
        <dbReference type="EMBL" id="KAI6080780.1"/>
    </source>
</evidence>
<organism evidence="1 2">
    <name type="scientific">Hypoxylon rubiginosum</name>
    <dbReference type="NCBI Taxonomy" id="110542"/>
    <lineage>
        <taxon>Eukaryota</taxon>
        <taxon>Fungi</taxon>
        <taxon>Dikarya</taxon>
        <taxon>Ascomycota</taxon>
        <taxon>Pezizomycotina</taxon>
        <taxon>Sordariomycetes</taxon>
        <taxon>Xylariomycetidae</taxon>
        <taxon>Xylariales</taxon>
        <taxon>Hypoxylaceae</taxon>
        <taxon>Hypoxylon</taxon>
    </lineage>
</organism>
<protein>
    <submittedName>
        <fullName evidence="1">Uncharacterized protein</fullName>
    </submittedName>
</protein>
<dbReference type="Proteomes" id="UP001497680">
    <property type="component" value="Unassembled WGS sequence"/>
</dbReference>
<dbReference type="EMBL" id="MU394423">
    <property type="protein sequence ID" value="KAI6080780.1"/>
    <property type="molecule type" value="Genomic_DNA"/>
</dbReference>
<reference evidence="1 2" key="1">
    <citation type="journal article" date="2022" name="New Phytol.">
        <title>Ecological generalism drives hyperdiversity of secondary metabolite gene clusters in xylarialean endophytes.</title>
        <authorList>
            <person name="Franco M.E.E."/>
            <person name="Wisecaver J.H."/>
            <person name="Arnold A.E."/>
            <person name="Ju Y.M."/>
            <person name="Slot J.C."/>
            <person name="Ahrendt S."/>
            <person name="Moore L.P."/>
            <person name="Eastman K.E."/>
            <person name="Scott K."/>
            <person name="Konkel Z."/>
            <person name="Mondo S.J."/>
            <person name="Kuo A."/>
            <person name="Hayes R.D."/>
            <person name="Haridas S."/>
            <person name="Andreopoulos B."/>
            <person name="Riley R."/>
            <person name="LaButti K."/>
            <person name="Pangilinan J."/>
            <person name="Lipzen A."/>
            <person name="Amirebrahimi M."/>
            <person name="Yan J."/>
            <person name="Adam C."/>
            <person name="Keymanesh K."/>
            <person name="Ng V."/>
            <person name="Louie K."/>
            <person name="Northen T."/>
            <person name="Drula E."/>
            <person name="Henrissat B."/>
            <person name="Hsieh H.M."/>
            <person name="Youens-Clark K."/>
            <person name="Lutzoni F."/>
            <person name="Miadlikowska J."/>
            <person name="Eastwood D.C."/>
            <person name="Hamelin R.C."/>
            <person name="Grigoriev I.V."/>
            <person name="U'Ren J.M."/>
        </authorList>
    </citation>
    <scope>NUCLEOTIDE SEQUENCE [LARGE SCALE GENOMIC DNA]</scope>
    <source>
        <strain evidence="1 2">ER1909</strain>
    </source>
</reference>
<accession>A0ACC0CKD0</accession>
<keyword evidence="2" id="KW-1185">Reference proteome</keyword>